<keyword evidence="2" id="KW-0653">Protein transport</keyword>
<keyword evidence="4" id="KW-1185">Reference proteome</keyword>
<dbReference type="SUPFAM" id="SSF56815">
    <property type="entry name" value="Sec1/munc18-like (SM) proteins"/>
    <property type="match status" value="1"/>
</dbReference>
<evidence type="ECO:0000313" key="4">
    <source>
        <dbReference type="Proteomes" id="UP001066276"/>
    </source>
</evidence>
<proteinExistence type="inferred from homology"/>
<organism evidence="3 4">
    <name type="scientific">Pleurodeles waltl</name>
    <name type="common">Iberian ribbed newt</name>
    <dbReference type="NCBI Taxonomy" id="8319"/>
    <lineage>
        <taxon>Eukaryota</taxon>
        <taxon>Metazoa</taxon>
        <taxon>Chordata</taxon>
        <taxon>Craniata</taxon>
        <taxon>Vertebrata</taxon>
        <taxon>Euteleostomi</taxon>
        <taxon>Amphibia</taxon>
        <taxon>Batrachia</taxon>
        <taxon>Caudata</taxon>
        <taxon>Salamandroidea</taxon>
        <taxon>Salamandridae</taxon>
        <taxon>Pleurodelinae</taxon>
        <taxon>Pleurodeles</taxon>
    </lineage>
</organism>
<evidence type="ECO:0000256" key="1">
    <source>
        <dbReference type="ARBA" id="ARBA00009884"/>
    </source>
</evidence>
<dbReference type="EMBL" id="JANPWB010000001">
    <property type="protein sequence ID" value="KAJ1215091.1"/>
    <property type="molecule type" value="Genomic_DNA"/>
</dbReference>
<keyword evidence="2" id="KW-0813">Transport</keyword>
<dbReference type="InterPro" id="IPR036045">
    <property type="entry name" value="Sec1-like_sf"/>
</dbReference>
<dbReference type="Pfam" id="PF00995">
    <property type="entry name" value="Sec1"/>
    <property type="match status" value="1"/>
</dbReference>
<comment type="caution">
    <text evidence="3">The sequence shown here is derived from an EMBL/GenBank/DDBJ whole genome shotgun (WGS) entry which is preliminary data.</text>
</comment>
<gene>
    <name evidence="3" type="ORF">NDU88_002701</name>
</gene>
<dbReference type="Gene3D" id="3.40.50.1910">
    <property type="match status" value="1"/>
</dbReference>
<name>A0AAV7WQ92_PLEWA</name>
<dbReference type="GO" id="GO:0016192">
    <property type="term" value="P:vesicle-mediated transport"/>
    <property type="evidence" value="ECO:0007669"/>
    <property type="project" value="InterPro"/>
</dbReference>
<dbReference type="Proteomes" id="UP001066276">
    <property type="component" value="Chromosome 1_1"/>
</dbReference>
<accession>A0AAV7WQ92</accession>
<protein>
    <recommendedName>
        <fullName evidence="5">Sec1 family domain-containing protein 2</fullName>
    </recommendedName>
</protein>
<dbReference type="PANTHER" id="PTHR11679">
    <property type="entry name" value="VESICLE PROTEIN SORTING-ASSOCIATED"/>
    <property type="match status" value="1"/>
</dbReference>
<evidence type="ECO:0000313" key="3">
    <source>
        <dbReference type="EMBL" id="KAJ1215091.1"/>
    </source>
</evidence>
<dbReference type="GO" id="GO:0015031">
    <property type="term" value="P:protein transport"/>
    <property type="evidence" value="ECO:0007669"/>
    <property type="project" value="UniProtKB-KW"/>
</dbReference>
<comment type="similarity">
    <text evidence="1">Belongs to the STXBP/unc-18/SEC1 family.</text>
</comment>
<sequence>MASPLSSAYAQAWERVLPCFRSSLVFLDTASAESLHWSVGGVGALLRAGALSVRGLTGPLGDPGQGRAVLVLNGPPRGRELDALRDLVLGSCFQHYQVLLIAPAAPEERSRLEEQIRRWMGDDTGLVEVVNAPLAWAPLAPYLILAPALATLFPPLPADFQRMSGRPRAERKRPLPPTAETELPSALQAQIRGLARELASLLEELGVREECFALGTVSRLVAGELAGDPQSKNRRKTAPHRCSLLLIDRSLDLTGAVGHHGDSLVEKIISTLPRLPGHTIDVAVNMVELTALHMDDTSKNVIAPGCLAQPTEPAAKALWESMLSLKHKEAVMEVRRHLVEAASRENLPIKMSMGRVTAEQLSTYVQLFKNNLQALENHCGLLQLGLATSQTLKHPDYAKWDNFLAFERLLLQNIGESDLPKVLLQLLPMVKSHSRRKADDYSPDDLLVLLVYIYSVVGEIPLDKDLDAAEEELKKALVRVFCDEPELSSLLQKITGCGSSPELTFQKANTVVDNIFRTLRDVTRARMHMKQFNSVYVPGSNTNPAAYKPLLKQVLEEIFQADRPDSMDIEHMSSGLTDLLKTGFSMFMKVSRPHPSDHPLLILFMVGGVTASEVRMVKDLINAQKPNFQVIVMSNRLLKPVDIPEMLFAAERLHPNIGV</sequence>
<evidence type="ECO:0000256" key="2">
    <source>
        <dbReference type="ARBA" id="ARBA00022927"/>
    </source>
</evidence>
<dbReference type="AlphaFoldDB" id="A0AAV7WQ92"/>
<dbReference type="InterPro" id="IPR001619">
    <property type="entry name" value="Sec1-like"/>
</dbReference>
<reference evidence="3" key="1">
    <citation type="journal article" date="2022" name="bioRxiv">
        <title>Sequencing and chromosome-scale assembly of the giantPleurodeles waltlgenome.</title>
        <authorList>
            <person name="Brown T."/>
            <person name="Elewa A."/>
            <person name="Iarovenko S."/>
            <person name="Subramanian E."/>
            <person name="Araus A.J."/>
            <person name="Petzold A."/>
            <person name="Susuki M."/>
            <person name="Suzuki K.-i.T."/>
            <person name="Hayashi T."/>
            <person name="Toyoda A."/>
            <person name="Oliveira C."/>
            <person name="Osipova E."/>
            <person name="Leigh N.D."/>
            <person name="Simon A."/>
            <person name="Yun M.H."/>
        </authorList>
    </citation>
    <scope>NUCLEOTIDE SEQUENCE</scope>
    <source>
        <strain evidence="3">20211129_DDA</strain>
        <tissue evidence="3">Liver</tissue>
    </source>
</reference>
<dbReference type="InterPro" id="IPR027482">
    <property type="entry name" value="Sec1-like_dom2"/>
</dbReference>
<evidence type="ECO:0008006" key="5">
    <source>
        <dbReference type="Google" id="ProtNLM"/>
    </source>
</evidence>